<feature type="transmembrane region" description="Helical" evidence="6">
    <location>
        <begin position="81"/>
        <end position="102"/>
    </location>
</feature>
<evidence type="ECO:0000256" key="2">
    <source>
        <dbReference type="ARBA" id="ARBA00008333"/>
    </source>
</evidence>
<keyword evidence="5 6" id="KW-0472">Membrane</keyword>
<dbReference type="PANTHER" id="PTHR31632:SF2">
    <property type="entry name" value="PLASMA MEMBRANE IRON PERMEASE"/>
    <property type="match status" value="1"/>
</dbReference>
<evidence type="ECO:0000313" key="7">
    <source>
        <dbReference type="EMBL" id="SUZ52708.1"/>
    </source>
</evidence>
<feature type="transmembrane region" description="Helical" evidence="6">
    <location>
        <begin position="46"/>
        <end position="69"/>
    </location>
</feature>
<evidence type="ECO:0000256" key="4">
    <source>
        <dbReference type="ARBA" id="ARBA00022989"/>
    </source>
</evidence>
<keyword evidence="3 6" id="KW-0812">Transmembrane</keyword>
<feature type="transmembrane region" description="Helical" evidence="6">
    <location>
        <begin position="185"/>
        <end position="204"/>
    </location>
</feature>
<proteinExistence type="inferred from homology"/>
<comment type="subcellular location">
    <subcellularLocation>
        <location evidence="1">Membrane</location>
        <topology evidence="1">Multi-pass membrane protein</topology>
    </subcellularLocation>
</comment>
<evidence type="ECO:0008006" key="8">
    <source>
        <dbReference type="Google" id="ProtNLM"/>
    </source>
</evidence>
<accession>A0A381NFT6</accession>
<reference evidence="7" key="1">
    <citation type="submission" date="2018-05" db="EMBL/GenBank/DDBJ databases">
        <authorList>
            <person name="Lanie J.A."/>
            <person name="Ng W.-L."/>
            <person name="Kazmierczak K.M."/>
            <person name="Andrzejewski T.M."/>
            <person name="Davidsen T.M."/>
            <person name="Wayne K.J."/>
            <person name="Tettelin H."/>
            <person name="Glass J.I."/>
            <person name="Rusch D."/>
            <person name="Podicherti R."/>
            <person name="Tsui H.-C.T."/>
            <person name="Winkler M.E."/>
        </authorList>
    </citation>
    <scope>NUCLEOTIDE SEQUENCE</scope>
</reference>
<evidence type="ECO:0000256" key="6">
    <source>
        <dbReference type="SAM" id="Phobius"/>
    </source>
</evidence>
<dbReference type="InterPro" id="IPR004923">
    <property type="entry name" value="FTR1/Fip1/EfeU"/>
</dbReference>
<feature type="transmembrane region" description="Helical" evidence="6">
    <location>
        <begin position="154"/>
        <end position="173"/>
    </location>
</feature>
<dbReference type="PANTHER" id="PTHR31632">
    <property type="entry name" value="IRON TRANSPORTER FTH1"/>
    <property type="match status" value="1"/>
</dbReference>
<name>A0A381NFT6_9ZZZZ</name>
<sequence length="295" mass="32184">MADEFLWSDILAGSLIGFREAVEAALIIGVLMTWLVRSDRGLLSRWIWFGVGAGIAASLVVASLFAWVWGGMESFEDHEAMFEGVLELFAALLLTLVIVHFIRHPSARELEAWADEAFQQKQGMGLFLISFLSVWREGSETVIFIGAGTEGTNAIVGVFFGIAVATVLAYGFFSRGMEIDISKLFKITNVLLILFAAGLVAHGFHELQEAGVAPVVIEEVWDVNPGVDSSEEYPLLHEKGAIGGIFKALFGWNGNPSLLEVLAWCAYSGGMLFMLKRGSENSTSMQMKDGPRQIA</sequence>
<dbReference type="GO" id="GO:0033573">
    <property type="term" value="C:high-affinity iron permease complex"/>
    <property type="evidence" value="ECO:0007669"/>
    <property type="project" value="InterPro"/>
</dbReference>
<dbReference type="AlphaFoldDB" id="A0A381NFT6"/>
<protein>
    <recommendedName>
        <fullName evidence="8">High-affinity iron transporter</fullName>
    </recommendedName>
</protein>
<keyword evidence="4 6" id="KW-1133">Transmembrane helix</keyword>
<evidence type="ECO:0000256" key="3">
    <source>
        <dbReference type="ARBA" id="ARBA00022692"/>
    </source>
</evidence>
<dbReference type="EMBL" id="UINC01000289">
    <property type="protein sequence ID" value="SUZ52708.1"/>
    <property type="molecule type" value="Genomic_DNA"/>
</dbReference>
<feature type="transmembrane region" description="Helical" evidence="6">
    <location>
        <begin position="12"/>
        <end position="34"/>
    </location>
</feature>
<dbReference type="GO" id="GO:0015093">
    <property type="term" value="F:ferrous iron transmembrane transporter activity"/>
    <property type="evidence" value="ECO:0007669"/>
    <property type="project" value="TreeGrafter"/>
</dbReference>
<evidence type="ECO:0000256" key="1">
    <source>
        <dbReference type="ARBA" id="ARBA00004141"/>
    </source>
</evidence>
<dbReference type="Pfam" id="PF03239">
    <property type="entry name" value="FTR1"/>
    <property type="match status" value="1"/>
</dbReference>
<feature type="transmembrane region" description="Helical" evidence="6">
    <location>
        <begin position="257"/>
        <end position="275"/>
    </location>
</feature>
<gene>
    <name evidence="7" type="ORF">METZ01_LOCUS5562</name>
</gene>
<feature type="transmembrane region" description="Helical" evidence="6">
    <location>
        <begin position="123"/>
        <end position="148"/>
    </location>
</feature>
<comment type="similarity">
    <text evidence="2">Belongs to the oxidase-dependent Fe transporter (OFeT) (TC 9.A.10.1) family.</text>
</comment>
<organism evidence="7">
    <name type="scientific">marine metagenome</name>
    <dbReference type="NCBI Taxonomy" id="408172"/>
    <lineage>
        <taxon>unclassified sequences</taxon>
        <taxon>metagenomes</taxon>
        <taxon>ecological metagenomes</taxon>
    </lineage>
</organism>
<evidence type="ECO:0000256" key="5">
    <source>
        <dbReference type="ARBA" id="ARBA00023136"/>
    </source>
</evidence>